<name>Q7D757_MYCTO</name>
<evidence type="ECO:0000313" key="4">
    <source>
        <dbReference type="EMBL" id="AAK46802.1"/>
    </source>
</evidence>
<dbReference type="FunFam" id="1.20.1260.20:FF:000001">
    <property type="entry name" value="PPE family protein PPE41"/>
    <property type="match status" value="1"/>
</dbReference>
<dbReference type="InterPro" id="IPR000030">
    <property type="entry name" value="PPE_dom"/>
</dbReference>
<accession>Q7D757</accession>
<evidence type="ECO:0000256" key="2">
    <source>
        <dbReference type="SAM" id="MobiDB-lite"/>
    </source>
</evidence>
<dbReference type="InterPro" id="IPR038332">
    <property type="entry name" value="PPE_sf"/>
</dbReference>
<proteinExistence type="inferred from homology"/>
<dbReference type="Pfam" id="PF00823">
    <property type="entry name" value="PPE"/>
    <property type="match status" value="1"/>
</dbReference>
<evidence type="ECO:0000256" key="1">
    <source>
        <dbReference type="ARBA" id="ARBA00010652"/>
    </source>
</evidence>
<dbReference type="GO" id="GO:0052572">
    <property type="term" value="P:response to host immune response"/>
    <property type="evidence" value="ECO:0007669"/>
    <property type="project" value="TreeGrafter"/>
</dbReference>
<evidence type="ECO:0000259" key="3">
    <source>
        <dbReference type="Pfam" id="PF00823"/>
    </source>
</evidence>
<dbReference type="PANTHER" id="PTHR46766">
    <property type="entry name" value="GLUTAMINE-RICH PROTEIN 2"/>
    <property type="match status" value="1"/>
</dbReference>
<feature type="compositionally biased region" description="Polar residues" evidence="2">
    <location>
        <begin position="7"/>
        <end position="26"/>
    </location>
</feature>
<reference evidence="4 5" key="1">
    <citation type="journal article" date="2002" name="J. Bacteriol.">
        <title>Whole-genome comparison of Mycobacterium tuberculosis clinical and laboratory strains.</title>
        <authorList>
            <person name="Fleischmann R.D."/>
            <person name="Alland D."/>
            <person name="Eisen J.A."/>
            <person name="Carpenter L."/>
            <person name="White O."/>
            <person name="Peterson J."/>
            <person name="DeBoy R."/>
            <person name="Dodson R."/>
            <person name="Gwinn M."/>
            <person name="Haft D."/>
            <person name="Hickey E."/>
            <person name="Kolonay J.F."/>
            <person name="Nelson W.C."/>
            <person name="Umayam L.A."/>
            <person name="Ermolaeva M."/>
            <person name="Salzberg S.L."/>
            <person name="Delcher A."/>
            <person name="Utterback T."/>
            <person name="Weidman J."/>
            <person name="Khouri H."/>
            <person name="Gill J."/>
            <person name="Mikula A."/>
            <person name="Bishai W."/>
            <person name="Jacobs Jr W.R.Jr."/>
            <person name="Venter J.C."/>
            <person name="Fraser C.M."/>
        </authorList>
    </citation>
    <scope>NUCLEOTIDE SEQUENCE [LARGE SCALE GENOMIC DNA]</scope>
    <source>
        <strain evidence="5">CDC 1551 / Oshkosh</strain>
    </source>
</reference>
<feature type="domain" description="PPE" evidence="3">
    <location>
        <begin position="31"/>
        <end position="194"/>
    </location>
</feature>
<dbReference type="EMBL" id="AE000516">
    <property type="protein sequence ID" value="AAK46802.1"/>
    <property type="molecule type" value="Genomic_DNA"/>
</dbReference>
<dbReference type="PANTHER" id="PTHR46766:SF1">
    <property type="entry name" value="GLUTAMINE-RICH PROTEIN 2"/>
    <property type="match status" value="1"/>
</dbReference>
<keyword evidence="5" id="KW-1185">Reference proteome</keyword>
<dbReference type="AlphaFoldDB" id="Q7D757"/>
<feature type="region of interest" description="Disordered" evidence="2">
    <location>
        <begin position="1"/>
        <end position="26"/>
    </location>
</feature>
<organism evidence="4 5">
    <name type="scientific">Mycobacterium tuberculosis (strain CDC 1551 / Oshkosh)</name>
    <dbReference type="NCBI Taxonomy" id="83331"/>
    <lineage>
        <taxon>Bacteria</taxon>
        <taxon>Bacillati</taxon>
        <taxon>Actinomycetota</taxon>
        <taxon>Actinomycetes</taxon>
        <taxon>Mycobacteriales</taxon>
        <taxon>Mycobacteriaceae</taxon>
        <taxon>Mycobacterium</taxon>
        <taxon>Mycobacterium tuberculosis complex</taxon>
    </lineage>
</organism>
<dbReference type="Proteomes" id="UP000001020">
    <property type="component" value="Chromosome"/>
</dbReference>
<protein>
    <submittedName>
        <fullName evidence="4">PPE family protein</fullName>
    </submittedName>
</protein>
<evidence type="ECO:0000313" key="5">
    <source>
        <dbReference type="Proteomes" id="UP000001020"/>
    </source>
</evidence>
<dbReference type="Gene3D" id="1.20.1260.20">
    <property type="entry name" value="PPE superfamily"/>
    <property type="match status" value="1"/>
</dbReference>
<dbReference type="KEGG" id="mtc:MT2505"/>
<dbReference type="SUPFAM" id="SSF140459">
    <property type="entry name" value="PE/PPE dimer-like"/>
    <property type="match status" value="1"/>
</dbReference>
<comment type="similarity">
    <text evidence="1">Belongs to the mycobacterial PPE family.</text>
</comment>
<dbReference type="HOGENOM" id="CLU_000243_10_2_11"/>
<gene>
    <name evidence="4" type="ordered locus">MT2505</name>
</gene>
<sequence>MRPPRPTTSRPLVNESLQSSRADGTTNKQMHFEAYPPEVNSANIYAGPGPDSMLAAARAWRSLDVEMTAVQRSFNRTLLSLMDAWAGPVVMQLMEAAKPFVRWLTDLCVQLSEVERQIHEIVRAYEWAHHDMVPLAQIYNNRAERQILIDNNALGQFTAQIADLDQEYDDFWDEDGEVMRDYRLRVSDALSKLTPWKAPPPIAHSTVLVAPVSPSTASSRTDT</sequence>